<dbReference type="AlphaFoldDB" id="A0A6J4N8G7"/>
<dbReference type="SUPFAM" id="SSF51695">
    <property type="entry name" value="PLC-like phosphodiesterases"/>
    <property type="match status" value="1"/>
</dbReference>
<feature type="region of interest" description="Disordered" evidence="7">
    <location>
        <begin position="1"/>
        <end position="23"/>
    </location>
</feature>
<sequence length="371" mass="39773">MTETRTHVGPQSPTATPTRGLTPSLVVTPAVVAHRGASGHRPEHTLAAYRTAIRMGADDIELDLVATRDGVLVARHDAELSATTDVADRPDLAHRRTTRTIDGATQHGWFVQDLTLAEVKTLTARERMPLTRPHSALHDGAEGVPTFDEVLAMVGAESARRGRTVGVMVELKHAAHHDRIGLPLDDPLLRDLARHGLDHPWARVTLMAFETAILRRLADRTRLPIVQLLDLPHQRPADLVEAGDPRTYGDLVTPAGLAGIDEYADGIGPHKSLVLPRDADGRIGEPSTLVRDAHRAWLTVHAWTVRAENRFLPANLRLGTGPDAAGDMAAEVAALLDAGVDGVITDHPELALAVRRQSVAAGAGLLAAAGR</sequence>
<keyword evidence="3" id="KW-0732">Signal</keyword>
<dbReference type="GO" id="GO:0006071">
    <property type="term" value="P:glycerol metabolic process"/>
    <property type="evidence" value="ECO:0007669"/>
    <property type="project" value="UniProtKB-KW"/>
</dbReference>
<evidence type="ECO:0000256" key="7">
    <source>
        <dbReference type="SAM" id="MobiDB-lite"/>
    </source>
</evidence>
<gene>
    <name evidence="9" type="ORF">AVDCRST_MAG32-1635</name>
</gene>
<dbReference type="EMBL" id="CADCUM010000072">
    <property type="protein sequence ID" value="CAA9380720.1"/>
    <property type="molecule type" value="Genomic_DNA"/>
</dbReference>
<dbReference type="InterPro" id="IPR017946">
    <property type="entry name" value="PLC-like_Pdiesterase_TIM-brl"/>
</dbReference>
<dbReference type="GO" id="GO:0042597">
    <property type="term" value="C:periplasmic space"/>
    <property type="evidence" value="ECO:0007669"/>
    <property type="project" value="TreeGrafter"/>
</dbReference>
<protein>
    <recommendedName>
        <fullName evidence="2">glycerophosphodiester phosphodiesterase</fullName>
        <ecNumber evidence="2">3.1.4.46</ecNumber>
    </recommendedName>
</protein>
<keyword evidence="5 9" id="KW-0378">Hydrolase</keyword>
<feature type="compositionally biased region" description="Polar residues" evidence="7">
    <location>
        <begin position="7"/>
        <end position="21"/>
    </location>
</feature>
<proteinExistence type="inferred from homology"/>
<evidence type="ECO:0000256" key="6">
    <source>
        <dbReference type="ARBA" id="ARBA00047512"/>
    </source>
</evidence>
<evidence type="ECO:0000256" key="3">
    <source>
        <dbReference type="ARBA" id="ARBA00022729"/>
    </source>
</evidence>
<dbReference type="Gene3D" id="3.20.20.190">
    <property type="entry name" value="Phosphatidylinositol (PI) phosphodiesterase"/>
    <property type="match status" value="1"/>
</dbReference>
<dbReference type="EC" id="3.1.4.46" evidence="2"/>
<dbReference type="GO" id="GO:0008889">
    <property type="term" value="F:glycerophosphodiester phosphodiesterase activity"/>
    <property type="evidence" value="ECO:0007669"/>
    <property type="project" value="UniProtKB-EC"/>
</dbReference>
<dbReference type="PROSITE" id="PS51704">
    <property type="entry name" value="GP_PDE"/>
    <property type="match status" value="1"/>
</dbReference>
<evidence type="ECO:0000313" key="9">
    <source>
        <dbReference type="EMBL" id="CAA9380720.1"/>
    </source>
</evidence>
<accession>A0A6J4N8G7</accession>
<evidence type="ECO:0000256" key="5">
    <source>
        <dbReference type="ARBA" id="ARBA00022801"/>
    </source>
</evidence>
<reference evidence="9" key="1">
    <citation type="submission" date="2020-02" db="EMBL/GenBank/DDBJ databases">
        <authorList>
            <person name="Meier V. D."/>
        </authorList>
    </citation>
    <scope>NUCLEOTIDE SEQUENCE</scope>
    <source>
        <strain evidence="9">AVDCRST_MAG32</strain>
    </source>
</reference>
<dbReference type="PANTHER" id="PTHR43620:SF7">
    <property type="entry name" value="GLYCEROPHOSPHODIESTER PHOSPHODIESTERASE GDPD5-RELATED"/>
    <property type="match status" value="1"/>
</dbReference>
<dbReference type="GO" id="GO:0006629">
    <property type="term" value="P:lipid metabolic process"/>
    <property type="evidence" value="ECO:0007669"/>
    <property type="project" value="InterPro"/>
</dbReference>
<evidence type="ECO:0000256" key="4">
    <source>
        <dbReference type="ARBA" id="ARBA00022798"/>
    </source>
</evidence>
<dbReference type="Pfam" id="PF03009">
    <property type="entry name" value="GDPD"/>
    <property type="match status" value="1"/>
</dbReference>
<dbReference type="InterPro" id="IPR030395">
    <property type="entry name" value="GP_PDE_dom"/>
</dbReference>
<evidence type="ECO:0000256" key="1">
    <source>
        <dbReference type="ARBA" id="ARBA00007277"/>
    </source>
</evidence>
<feature type="domain" description="GP-PDE" evidence="8">
    <location>
        <begin position="29"/>
        <end position="355"/>
    </location>
</feature>
<comment type="similarity">
    <text evidence="1">Belongs to the glycerophosphoryl diester phosphodiesterase family.</text>
</comment>
<evidence type="ECO:0000259" key="8">
    <source>
        <dbReference type="PROSITE" id="PS51704"/>
    </source>
</evidence>
<evidence type="ECO:0000256" key="2">
    <source>
        <dbReference type="ARBA" id="ARBA00012247"/>
    </source>
</evidence>
<comment type="catalytic activity">
    <reaction evidence="6">
        <text>a sn-glycero-3-phosphodiester + H2O = an alcohol + sn-glycerol 3-phosphate + H(+)</text>
        <dbReference type="Rhea" id="RHEA:12969"/>
        <dbReference type="ChEBI" id="CHEBI:15377"/>
        <dbReference type="ChEBI" id="CHEBI:15378"/>
        <dbReference type="ChEBI" id="CHEBI:30879"/>
        <dbReference type="ChEBI" id="CHEBI:57597"/>
        <dbReference type="ChEBI" id="CHEBI:83408"/>
        <dbReference type="EC" id="3.1.4.46"/>
    </reaction>
</comment>
<name>A0A6J4N8G7_9ACTN</name>
<dbReference type="PANTHER" id="PTHR43620">
    <property type="entry name" value="GLYCEROPHOSPHORYL DIESTER PHOSPHODIESTERASE"/>
    <property type="match status" value="1"/>
</dbReference>
<keyword evidence="4" id="KW-0319">Glycerol metabolism</keyword>
<organism evidence="9">
    <name type="scientific">uncultured Nocardioides sp</name>
    <dbReference type="NCBI Taxonomy" id="198441"/>
    <lineage>
        <taxon>Bacteria</taxon>
        <taxon>Bacillati</taxon>
        <taxon>Actinomycetota</taxon>
        <taxon>Actinomycetes</taxon>
        <taxon>Propionibacteriales</taxon>
        <taxon>Nocardioidaceae</taxon>
        <taxon>Nocardioides</taxon>
        <taxon>environmental samples</taxon>
    </lineage>
</organism>